<accession>A0A6C0JAM7</accession>
<dbReference type="EC" id="1.8.3.2" evidence="2"/>
<dbReference type="AlphaFoldDB" id="A0A6C0JAM7"/>
<keyword evidence="5" id="KW-0560">Oxidoreductase</keyword>
<keyword evidence="7" id="KW-1133">Transmembrane helix</keyword>
<evidence type="ECO:0000256" key="6">
    <source>
        <dbReference type="ARBA" id="ARBA00023157"/>
    </source>
</evidence>
<keyword evidence="4" id="KW-0274">FAD</keyword>
<dbReference type="PANTHER" id="PTHR12645:SF0">
    <property type="entry name" value="FAD-LINKED SULFHYDRYL OXIDASE ALR"/>
    <property type="match status" value="1"/>
</dbReference>
<evidence type="ECO:0000256" key="1">
    <source>
        <dbReference type="ARBA" id="ARBA00001974"/>
    </source>
</evidence>
<dbReference type="InterPro" id="IPR039799">
    <property type="entry name" value="ALR/ERV"/>
</dbReference>
<feature type="domain" description="ERV/ALR sulfhydryl oxidase" evidence="8">
    <location>
        <begin position="1"/>
        <end position="99"/>
    </location>
</feature>
<dbReference type="SUPFAM" id="SSF69000">
    <property type="entry name" value="FAD-dependent thiol oxidase"/>
    <property type="match status" value="1"/>
</dbReference>
<dbReference type="PROSITE" id="PS51324">
    <property type="entry name" value="ERV_ALR"/>
    <property type="match status" value="1"/>
</dbReference>
<feature type="transmembrane region" description="Helical" evidence="7">
    <location>
        <begin position="119"/>
        <end position="140"/>
    </location>
</feature>
<keyword evidence="3" id="KW-0285">Flavoprotein</keyword>
<keyword evidence="7" id="KW-0472">Membrane</keyword>
<evidence type="ECO:0000256" key="2">
    <source>
        <dbReference type="ARBA" id="ARBA00012512"/>
    </source>
</evidence>
<evidence type="ECO:0000256" key="7">
    <source>
        <dbReference type="SAM" id="Phobius"/>
    </source>
</evidence>
<dbReference type="InterPro" id="IPR036774">
    <property type="entry name" value="ERV/ALR_sulphydryl_oxid_sf"/>
</dbReference>
<dbReference type="GO" id="GO:0005739">
    <property type="term" value="C:mitochondrion"/>
    <property type="evidence" value="ECO:0007669"/>
    <property type="project" value="TreeGrafter"/>
</dbReference>
<evidence type="ECO:0000313" key="9">
    <source>
        <dbReference type="EMBL" id="QHU01736.1"/>
    </source>
</evidence>
<dbReference type="GO" id="GO:0016971">
    <property type="term" value="F:flavin-dependent sulfhydryl oxidase activity"/>
    <property type="evidence" value="ECO:0007669"/>
    <property type="project" value="InterPro"/>
</dbReference>
<comment type="cofactor">
    <cofactor evidence="1">
        <name>FAD</name>
        <dbReference type="ChEBI" id="CHEBI:57692"/>
    </cofactor>
</comment>
<evidence type="ECO:0000259" key="8">
    <source>
        <dbReference type="PROSITE" id="PS51324"/>
    </source>
</evidence>
<dbReference type="EMBL" id="MN740347">
    <property type="protein sequence ID" value="QHU01736.1"/>
    <property type="molecule type" value="Genomic_DNA"/>
</dbReference>
<dbReference type="Pfam" id="PF04777">
    <property type="entry name" value="Evr1_Alr"/>
    <property type="match status" value="1"/>
</dbReference>
<keyword evidence="6" id="KW-1015">Disulfide bond</keyword>
<dbReference type="GO" id="GO:0050660">
    <property type="term" value="F:flavin adenine dinucleotide binding"/>
    <property type="evidence" value="ECO:0007669"/>
    <property type="project" value="TreeGrafter"/>
</dbReference>
<evidence type="ECO:0000256" key="4">
    <source>
        <dbReference type="ARBA" id="ARBA00022827"/>
    </source>
</evidence>
<proteinExistence type="predicted"/>
<name>A0A6C0JAM7_9ZZZZ</name>
<protein>
    <recommendedName>
        <fullName evidence="2">thiol oxidase</fullName>
        <ecNumber evidence="2">1.8.3.2</ecNumber>
    </recommendedName>
</protein>
<dbReference type="Gene3D" id="1.20.120.310">
    <property type="entry name" value="ERV/ALR sulfhydryl oxidase domain"/>
    <property type="match status" value="1"/>
</dbReference>
<dbReference type="PANTHER" id="PTHR12645">
    <property type="entry name" value="ALR/ERV"/>
    <property type="match status" value="1"/>
</dbReference>
<dbReference type="InterPro" id="IPR017905">
    <property type="entry name" value="ERV/ALR_sulphydryl_oxidase"/>
</dbReference>
<evidence type="ECO:0000256" key="3">
    <source>
        <dbReference type="ARBA" id="ARBA00022630"/>
    </source>
</evidence>
<organism evidence="9">
    <name type="scientific">viral metagenome</name>
    <dbReference type="NCBI Taxonomy" id="1070528"/>
    <lineage>
        <taxon>unclassified sequences</taxon>
        <taxon>metagenomes</taxon>
        <taxon>organismal metagenomes</taxon>
    </lineage>
</organism>
<sequence length="143" mass="17600">MNQNIWGPHYWFFLHTVSLNYPVKPTQKDKENYKTFFHSLQYVLPCSVCKKHLKRNLKEYPIRLDSRKDLVEWLIDIHNEVNALTGKGRMSYNRVIDLYEKRLKMKIDLKKEFKKEFNLFSKILILLIIIILLFLFWYNFYYN</sequence>
<keyword evidence="7" id="KW-0812">Transmembrane</keyword>
<evidence type="ECO:0000256" key="5">
    <source>
        <dbReference type="ARBA" id="ARBA00023002"/>
    </source>
</evidence>
<reference evidence="9" key="1">
    <citation type="journal article" date="2020" name="Nature">
        <title>Giant virus diversity and host interactions through global metagenomics.</title>
        <authorList>
            <person name="Schulz F."/>
            <person name="Roux S."/>
            <person name="Paez-Espino D."/>
            <person name="Jungbluth S."/>
            <person name="Walsh D.A."/>
            <person name="Denef V.J."/>
            <person name="McMahon K.D."/>
            <person name="Konstantinidis K.T."/>
            <person name="Eloe-Fadrosh E.A."/>
            <person name="Kyrpides N.C."/>
            <person name="Woyke T."/>
        </authorList>
    </citation>
    <scope>NUCLEOTIDE SEQUENCE</scope>
    <source>
        <strain evidence="9">GVMAG-M-3300025874-2</strain>
    </source>
</reference>